<comment type="caution">
    <text evidence="1">The sequence shown here is derived from an EMBL/GenBank/DDBJ whole genome shotgun (WGS) entry which is preliminary data.</text>
</comment>
<dbReference type="PANTHER" id="PTHR11505">
    <property type="entry name" value="L1 TRANSPOSABLE ELEMENT-RELATED"/>
    <property type="match status" value="1"/>
</dbReference>
<accession>A0AAV7LLR8</accession>
<organism evidence="1 2">
    <name type="scientific">Pleurodeles waltl</name>
    <name type="common">Iberian ribbed newt</name>
    <dbReference type="NCBI Taxonomy" id="8319"/>
    <lineage>
        <taxon>Eukaryota</taxon>
        <taxon>Metazoa</taxon>
        <taxon>Chordata</taxon>
        <taxon>Craniata</taxon>
        <taxon>Vertebrata</taxon>
        <taxon>Euteleostomi</taxon>
        <taxon>Amphibia</taxon>
        <taxon>Batrachia</taxon>
        <taxon>Caudata</taxon>
        <taxon>Salamandroidea</taxon>
        <taxon>Salamandridae</taxon>
        <taxon>Pleurodelinae</taxon>
        <taxon>Pleurodeles</taxon>
    </lineage>
</organism>
<dbReference type="EMBL" id="JANPWB010000015">
    <property type="protein sequence ID" value="KAJ1091958.1"/>
    <property type="molecule type" value="Genomic_DNA"/>
</dbReference>
<keyword evidence="2" id="KW-1185">Reference proteome</keyword>
<evidence type="ECO:0000313" key="2">
    <source>
        <dbReference type="Proteomes" id="UP001066276"/>
    </source>
</evidence>
<proteinExistence type="predicted"/>
<sequence length="167" mass="19245">MLIGLANDLEHTLVSCTEDQKVLWCKIANLEDQQIDLQMKQEDLKNRSRRNIYGIPRGMESADIMTFSTGLLHTIRGDSDASSPMLDRVHRVASALGRPDFTLDILSWVHFFTEKATILQTSWKKADLVFRGLTIQLFQDLAPTTFQRHRDLRPITNKLQELNICYQ</sequence>
<gene>
    <name evidence="1" type="ORF">NDU88_005072</name>
</gene>
<dbReference type="AlphaFoldDB" id="A0AAV7LLR8"/>
<protein>
    <submittedName>
        <fullName evidence="1">Uncharacterized protein</fullName>
    </submittedName>
</protein>
<evidence type="ECO:0000313" key="1">
    <source>
        <dbReference type="EMBL" id="KAJ1091958.1"/>
    </source>
</evidence>
<reference evidence="1" key="1">
    <citation type="journal article" date="2022" name="bioRxiv">
        <title>Sequencing and chromosome-scale assembly of the giantPleurodeles waltlgenome.</title>
        <authorList>
            <person name="Brown T."/>
            <person name="Elewa A."/>
            <person name="Iarovenko S."/>
            <person name="Subramanian E."/>
            <person name="Araus A.J."/>
            <person name="Petzold A."/>
            <person name="Susuki M."/>
            <person name="Suzuki K.-i.T."/>
            <person name="Hayashi T."/>
            <person name="Toyoda A."/>
            <person name="Oliveira C."/>
            <person name="Osipova E."/>
            <person name="Leigh N.D."/>
            <person name="Simon A."/>
            <person name="Yun M.H."/>
        </authorList>
    </citation>
    <scope>NUCLEOTIDE SEQUENCE</scope>
    <source>
        <strain evidence="1">20211129_DDA</strain>
        <tissue evidence="1">Liver</tissue>
    </source>
</reference>
<dbReference type="Proteomes" id="UP001066276">
    <property type="component" value="Chromosome 11"/>
</dbReference>
<name>A0AAV7LLR8_PLEWA</name>
<dbReference type="InterPro" id="IPR004244">
    <property type="entry name" value="Transposase_22"/>
</dbReference>
<dbReference type="Gene3D" id="3.30.70.1820">
    <property type="entry name" value="L1 transposable element, RRM domain"/>
    <property type="match status" value="1"/>
</dbReference>